<evidence type="ECO:0000256" key="1">
    <source>
        <dbReference type="SAM" id="Phobius"/>
    </source>
</evidence>
<feature type="transmembrane region" description="Helical" evidence="1">
    <location>
        <begin position="358"/>
        <end position="377"/>
    </location>
</feature>
<accession>A0A3D8MG40</accession>
<dbReference type="Proteomes" id="UP000256561">
    <property type="component" value="Unassembled WGS sequence"/>
</dbReference>
<feature type="transmembrane region" description="Helical" evidence="1">
    <location>
        <begin position="389"/>
        <end position="407"/>
    </location>
</feature>
<feature type="transmembrane region" description="Helical" evidence="1">
    <location>
        <begin position="660"/>
        <end position="680"/>
    </location>
</feature>
<organism evidence="2 3">
    <name type="scientific">Alteromonas aestuariivivens</name>
    <dbReference type="NCBI Taxonomy" id="1938339"/>
    <lineage>
        <taxon>Bacteria</taxon>
        <taxon>Pseudomonadati</taxon>
        <taxon>Pseudomonadota</taxon>
        <taxon>Gammaproteobacteria</taxon>
        <taxon>Alteromonadales</taxon>
        <taxon>Alteromonadaceae</taxon>
        <taxon>Alteromonas/Salinimonas group</taxon>
        <taxon>Alteromonas</taxon>
    </lineage>
</organism>
<feature type="transmembrane region" description="Helical" evidence="1">
    <location>
        <begin position="104"/>
        <end position="126"/>
    </location>
</feature>
<feature type="transmembrane region" description="Helical" evidence="1">
    <location>
        <begin position="34"/>
        <end position="53"/>
    </location>
</feature>
<sequence length="746" mass="81846">MVYLAYLLPVIVSLSFAGLAVYLLAAFPMYQWQLALFGLVYAAGSCYFSRLWLYVLPVLTVGLNLAPWTGRYVADELDFFVLLTLAVASAKRDFGVHLAQRSKLVAIAFVALCIFVTQPFDFVGLFEPMTTNFYHTPLFGAAILKGIVYALLLSWLLQAQFQQHSEKTLNHFLCAGLLTTFVLFVLVLWERGILATWASDSGLWLKLHALANFSSIYRITGQIAGMHTGGESLDGILLFLAPVNLMAVMYFRSSRSRFISLLAMGCLLYCILVGFTRATYAATAIGLATVAAMYWWSVRGRNSGANELATVVLYAALLLGTFLVFQRAGYYALIASGGLLVASLWITQQRGVLKAGYWPAMVGVALVFLLIAVKSYLDSRWIEQSLAQSVWLAAGIIVCLVSTLALARRSPEAEPVSQVLFRGGAYTLVAAVMVTSLSGSRITIRNETIWADLQTRLTHWQAVLDSGEPSLTAQFLGNGLGSFPLNHALNNIEVVAKDGTFSVSQGQGLLELDSGGDLQLGQRVNVTPGGEYSLQFRYRARGPAGLLVKVCQRNLIIFEHWAGNCTTEKFRFEPSQEFKTVSKQIKLDSFDASAFALPATFLIGQNNSSGKTGLTGLALLDGTGNNLISNGDFSAGMDQWFFYHDFSHLPWHIKNLYVSVYYQLGFLGCVLFVVICVMGIGRYRHSGTVAEGALRITFLGILAAYLAFGFFGDPTDSARANMWFYLAVFTQALLLKAHSEVGELKR</sequence>
<feature type="transmembrane region" description="Helical" evidence="1">
    <location>
        <begin position="305"/>
        <end position="324"/>
    </location>
</feature>
<feature type="transmembrane region" description="Helical" evidence="1">
    <location>
        <begin position="419"/>
        <end position="439"/>
    </location>
</feature>
<feature type="transmembrane region" description="Helical" evidence="1">
    <location>
        <begin position="235"/>
        <end position="251"/>
    </location>
</feature>
<dbReference type="AlphaFoldDB" id="A0A3D8MG40"/>
<feature type="transmembrane region" description="Helical" evidence="1">
    <location>
        <begin position="169"/>
        <end position="189"/>
    </location>
</feature>
<protein>
    <submittedName>
        <fullName evidence="2">Uncharacterized protein</fullName>
    </submittedName>
</protein>
<proteinExistence type="predicted"/>
<feature type="transmembrane region" description="Helical" evidence="1">
    <location>
        <begin position="138"/>
        <end position="157"/>
    </location>
</feature>
<name>A0A3D8MG40_9ALTE</name>
<feature type="transmembrane region" description="Helical" evidence="1">
    <location>
        <begin position="73"/>
        <end position="92"/>
    </location>
</feature>
<dbReference type="RefSeq" id="WP_115591478.1">
    <property type="nucleotide sequence ID" value="NZ_QRHA01000001.1"/>
</dbReference>
<keyword evidence="1" id="KW-1133">Transmembrane helix</keyword>
<feature type="transmembrane region" description="Helical" evidence="1">
    <location>
        <begin position="692"/>
        <end position="710"/>
    </location>
</feature>
<keyword evidence="3" id="KW-1185">Reference proteome</keyword>
<comment type="caution">
    <text evidence="2">The sequence shown here is derived from an EMBL/GenBank/DDBJ whole genome shotgun (WGS) entry which is preliminary data.</text>
</comment>
<dbReference type="OrthoDB" id="283584at2"/>
<evidence type="ECO:0000313" key="3">
    <source>
        <dbReference type="Proteomes" id="UP000256561"/>
    </source>
</evidence>
<reference evidence="3" key="1">
    <citation type="submission" date="2018-08" db="EMBL/GenBank/DDBJ databases">
        <authorList>
            <person name="Zhang J."/>
            <person name="Du Z.-J."/>
        </authorList>
    </citation>
    <scope>NUCLEOTIDE SEQUENCE [LARGE SCALE GENOMIC DNA]</scope>
    <source>
        <strain evidence="3">KCTC 52655</strain>
    </source>
</reference>
<dbReference type="EMBL" id="QRHA01000001">
    <property type="protein sequence ID" value="RDV29188.1"/>
    <property type="molecule type" value="Genomic_DNA"/>
</dbReference>
<dbReference type="Gene3D" id="2.60.120.260">
    <property type="entry name" value="Galactose-binding domain-like"/>
    <property type="match status" value="1"/>
</dbReference>
<keyword evidence="1" id="KW-0472">Membrane</keyword>
<feature type="transmembrane region" description="Helical" evidence="1">
    <location>
        <begin position="6"/>
        <end position="27"/>
    </location>
</feature>
<gene>
    <name evidence="2" type="ORF">DXV75_01635</name>
</gene>
<keyword evidence="1" id="KW-0812">Transmembrane</keyword>
<feature type="transmembrane region" description="Helical" evidence="1">
    <location>
        <begin position="281"/>
        <end position="298"/>
    </location>
</feature>
<feature type="transmembrane region" description="Helical" evidence="1">
    <location>
        <begin position="258"/>
        <end position="275"/>
    </location>
</feature>
<evidence type="ECO:0000313" key="2">
    <source>
        <dbReference type="EMBL" id="RDV29188.1"/>
    </source>
</evidence>